<accession>A0A6J6ZXP5</accession>
<feature type="transmembrane region" description="Helical" evidence="1">
    <location>
        <begin position="43"/>
        <end position="72"/>
    </location>
</feature>
<evidence type="ECO:0000259" key="2">
    <source>
        <dbReference type="Pfam" id="PF26604"/>
    </source>
</evidence>
<dbReference type="InterPro" id="IPR058058">
    <property type="entry name" value="CBU_0592-like"/>
</dbReference>
<evidence type="ECO:0000256" key="1">
    <source>
        <dbReference type="SAM" id="Phobius"/>
    </source>
</evidence>
<dbReference type="NCBIfam" id="NF047864">
    <property type="entry name" value="CBU_0592_membra"/>
    <property type="match status" value="1"/>
</dbReference>
<feature type="domain" description="CBU-0592-like" evidence="2">
    <location>
        <begin position="4"/>
        <end position="77"/>
    </location>
</feature>
<protein>
    <submittedName>
        <fullName evidence="3">Unannotated protein</fullName>
    </submittedName>
</protein>
<evidence type="ECO:0000313" key="3">
    <source>
        <dbReference type="EMBL" id="CAB4825254.1"/>
    </source>
</evidence>
<keyword evidence="1" id="KW-1133">Transmembrane helix</keyword>
<dbReference type="Pfam" id="PF26604">
    <property type="entry name" value="CBU_0592"/>
    <property type="match status" value="1"/>
</dbReference>
<reference evidence="3" key="1">
    <citation type="submission" date="2020-05" db="EMBL/GenBank/DDBJ databases">
        <authorList>
            <person name="Chiriac C."/>
            <person name="Salcher M."/>
            <person name="Ghai R."/>
            <person name="Kavagutti S V."/>
        </authorList>
    </citation>
    <scope>NUCLEOTIDE SEQUENCE</scope>
</reference>
<gene>
    <name evidence="3" type="ORF">UFOPK3204_00441</name>
</gene>
<dbReference type="EMBL" id="CAFABK010000013">
    <property type="protein sequence ID" value="CAB4825254.1"/>
    <property type="molecule type" value="Genomic_DNA"/>
</dbReference>
<organism evidence="3">
    <name type="scientific">freshwater metagenome</name>
    <dbReference type="NCBI Taxonomy" id="449393"/>
    <lineage>
        <taxon>unclassified sequences</taxon>
        <taxon>metagenomes</taxon>
        <taxon>ecological metagenomes</taxon>
    </lineage>
</organism>
<keyword evidence="1" id="KW-0472">Membrane</keyword>
<dbReference type="AlphaFoldDB" id="A0A6J6ZXP5"/>
<keyword evidence="1" id="KW-0812">Transmembrane</keyword>
<name>A0A6J6ZXP5_9ZZZZ</name>
<proteinExistence type="predicted"/>
<sequence length="83" mass="9110">MTLQIVGLLGPLFLLGAYALLSSGRMVATSPIYQVLNLMGAGVMVWVGVSTNVWSVWVLNGIWCLIALLALIRIRRRNNEEPV</sequence>